<dbReference type="HOGENOM" id="CLU_1510822_0_0_1"/>
<dbReference type="Proteomes" id="UP000005426">
    <property type="component" value="Unassembled WGS sequence"/>
</dbReference>
<proteinExistence type="predicted"/>
<dbReference type="OMA" id="MQGHGQY"/>
<gene>
    <name evidence="2" type="ORF">TRIATDRAFT_281372</name>
</gene>
<dbReference type="EMBL" id="ABDG02000018">
    <property type="protein sequence ID" value="EHK48517.1"/>
    <property type="molecule type" value="Genomic_DNA"/>
</dbReference>
<evidence type="ECO:0000313" key="3">
    <source>
        <dbReference type="Proteomes" id="UP000005426"/>
    </source>
</evidence>
<dbReference type="KEGG" id="tatv:25779501"/>
<dbReference type="eggNOG" id="ENOG502RM4M">
    <property type="taxonomic scope" value="Eukaryota"/>
</dbReference>
<organism evidence="2 3">
    <name type="scientific">Hypocrea atroviridis (strain ATCC 20476 / IMI 206040)</name>
    <name type="common">Trichoderma atroviride</name>
    <dbReference type="NCBI Taxonomy" id="452589"/>
    <lineage>
        <taxon>Eukaryota</taxon>
        <taxon>Fungi</taxon>
        <taxon>Dikarya</taxon>
        <taxon>Ascomycota</taxon>
        <taxon>Pezizomycotina</taxon>
        <taxon>Sordariomycetes</taxon>
        <taxon>Hypocreomycetidae</taxon>
        <taxon>Hypocreales</taxon>
        <taxon>Hypocreaceae</taxon>
        <taxon>Trichoderma</taxon>
    </lineage>
</organism>
<name>G9NKU5_HYPAI</name>
<dbReference type="AlphaFoldDB" id="G9NKU5"/>
<comment type="caution">
    <text evidence="2">The sequence shown here is derived from an EMBL/GenBank/DDBJ whole genome shotgun (WGS) entry which is preliminary data.</text>
</comment>
<dbReference type="RefSeq" id="XP_013946683.1">
    <property type="nucleotide sequence ID" value="XM_014091208.1"/>
</dbReference>
<keyword evidence="3" id="KW-1185">Reference proteome</keyword>
<dbReference type="GeneID" id="25779501"/>
<protein>
    <submittedName>
        <fullName evidence="2">Uncharacterized protein</fullName>
    </submittedName>
</protein>
<feature type="region of interest" description="Disordered" evidence="1">
    <location>
        <begin position="157"/>
        <end position="178"/>
    </location>
</feature>
<accession>G9NKU5</accession>
<evidence type="ECO:0000313" key="2">
    <source>
        <dbReference type="EMBL" id="EHK48517.1"/>
    </source>
</evidence>
<evidence type="ECO:0000256" key="1">
    <source>
        <dbReference type="SAM" id="MobiDB-lite"/>
    </source>
</evidence>
<reference evidence="2 3" key="1">
    <citation type="journal article" date="2011" name="Genome Biol.">
        <title>Comparative genome sequence analysis underscores mycoparasitism as the ancestral life style of Trichoderma.</title>
        <authorList>
            <person name="Kubicek C.P."/>
            <person name="Herrera-Estrella A."/>
            <person name="Seidl-Seiboth V."/>
            <person name="Martinez D.A."/>
            <person name="Druzhinina I.S."/>
            <person name="Thon M."/>
            <person name="Zeilinger S."/>
            <person name="Casas-Flores S."/>
            <person name="Horwitz B.A."/>
            <person name="Mukherjee P.K."/>
            <person name="Mukherjee M."/>
            <person name="Kredics L."/>
            <person name="Alcaraz L.D."/>
            <person name="Aerts A."/>
            <person name="Antal Z."/>
            <person name="Atanasova L."/>
            <person name="Cervantes-Badillo M.G."/>
            <person name="Challacombe J."/>
            <person name="Chertkov O."/>
            <person name="McCluskey K."/>
            <person name="Coulpier F."/>
            <person name="Deshpande N."/>
            <person name="von Doehren H."/>
            <person name="Ebbole D.J."/>
            <person name="Esquivel-Naranjo E.U."/>
            <person name="Fekete E."/>
            <person name="Flipphi M."/>
            <person name="Glaser F."/>
            <person name="Gomez-Rodriguez E.Y."/>
            <person name="Gruber S."/>
            <person name="Han C."/>
            <person name="Henrissat B."/>
            <person name="Hermosa R."/>
            <person name="Hernandez-Onate M."/>
            <person name="Karaffa L."/>
            <person name="Kosti I."/>
            <person name="Le Crom S."/>
            <person name="Lindquist E."/>
            <person name="Lucas S."/>
            <person name="Luebeck M."/>
            <person name="Luebeck P.S."/>
            <person name="Margeot A."/>
            <person name="Metz B."/>
            <person name="Misra M."/>
            <person name="Nevalainen H."/>
            <person name="Omann M."/>
            <person name="Packer N."/>
            <person name="Perrone G."/>
            <person name="Uresti-Rivera E.E."/>
            <person name="Salamov A."/>
            <person name="Schmoll M."/>
            <person name="Seiboth B."/>
            <person name="Shapiro H."/>
            <person name="Sukno S."/>
            <person name="Tamayo-Ramos J.A."/>
            <person name="Tisch D."/>
            <person name="Wiest A."/>
            <person name="Wilkinson H.H."/>
            <person name="Zhang M."/>
            <person name="Coutinho P.M."/>
            <person name="Kenerley C.M."/>
            <person name="Monte E."/>
            <person name="Baker S.E."/>
            <person name="Grigoriev I.V."/>
        </authorList>
    </citation>
    <scope>NUCLEOTIDE SEQUENCE [LARGE SCALE GENOMIC DNA]</scope>
    <source>
        <strain evidence="3">ATCC 20476 / IMI 206040</strain>
    </source>
</reference>
<sequence length="178" mass="18230">MSLFGVLEKAIGATEAVVCKTMDGGLLGTVVTETGGVLGKTVSGAENALVAAAGALGPVGAAGQPSSPAATPFSPSQAPNAHTMHPHVSGYYPPQMMPSHYPPQMMSGPQPMMQGHGQYMHQGFPPQQYINMGSPSQMPNPGPYAGSQGWPNTNWGGMQGSPAQPGFPMQGNMGAPRQ</sequence>